<dbReference type="AlphaFoldDB" id="A0A518GDU6"/>
<reference evidence="1 2" key="1">
    <citation type="submission" date="2019-02" db="EMBL/GenBank/DDBJ databases">
        <title>Deep-cultivation of Planctomycetes and their phenomic and genomic characterization uncovers novel biology.</title>
        <authorList>
            <person name="Wiegand S."/>
            <person name="Jogler M."/>
            <person name="Boedeker C."/>
            <person name="Pinto D."/>
            <person name="Vollmers J."/>
            <person name="Rivas-Marin E."/>
            <person name="Kohn T."/>
            <person name="Peeters S.H."/>
            <person name="Heuer A."/>
            <person name="Rast P."/>
            <person name="Oberbeckmann S."/>
            <person name="Bunk B."/>
            <person name="Jeske O."/>
            <person name="Meyerdierks A."/>
            <person name="Storesund J.E."/>
            <person name="Kallscheuer N."/>
            <person name="Luecker S."/>
            <person name="Lage O.M."/>
            <person name="Pohl T."/>
            <person name="Merkel B.J."/>
            <person name="Hornburger P."/>
            <person name="Mueller R.-W."/>
            <person name="Bruemmer F."/>
            <person name="Labrenz M."/>
            <person name="Spormann A.M."/>
            <person name="Op den Camp H."/>
            <person name="Overmann J."/>
            <person name="Amann R."/>
            <person name="Jetten M.S.M."/>
            <person name="Mascher T."/>
            <person name="Medema M.H."/>
            <person name="Devos D.P."/>
            <person name="Kaster A.-K."/>
            <person name="Ovreas L."/>
            <person name="Rohde M."/>
            <person name="Galperin M.Y."/>
            <person name="Jogler C."/>
        </authorList>
    </citation>
    <scope>NUCLEOTIDE SEQUENCE [LARGE SCALE GENOMIC DNA]</scope>
    <source>
        <strain evidence="1 2">Q31a</strain>
    </source>
</reference>
<organism evidence="1 2">
    <name type="scientific">Aureliella helgolandensis</name>
    <dbReference type="NCBI Taxonomy" id="2527968"/>
    <lineage>
        <taxon>Bacteria</taxon>
        <taxon>Pseudomonadati</taxon>
        <taxon>Planctomycetota</taxon>
        <taxon>Planctomycetia</taxon>
        <taxon>Pirellulales</taxon>
        <taxon>Pirellulaceae</taxon>
        <taxon>Aureliella</taxon>
    </lineage>
</organism>
<proteinExistence type="predicted"/>
<evidence type="ECO:0000313" key="1">
    <source>
        <dbReference type="EMBL" id="QDV26775.1"/>
    </source>
</evidence>
<accession>A0A518GDU6</accession>
<evidence type="ECO:0000313" key="2">
    <source>
        <dbReference type="Proteomes" id="UP000318017"/>
    </source>
</evidence>
<dbReference type="KEGG" id="ahel:Q31a_51540"/>
<dbReference type="Proteomes" id="UP000318017">
    <property type="component" value="Chromosome"/>
</dbReference>
<keyword evidence="2" id="KW-1185">Reference proteome</keyword>
<name>A0A518GDU6_9BACT</name>
<gene>
    <name evidence="1" type="ORF">Q31a_51540</name>
</gene>
<sequence>MGIAAVFPSSNSQHDIHPEIINDSEFATQRVTSSIQESHESKVGHRWALPVRSLYVGPWNTKPYQVRRLQGSASSRSGRIHFSLCSFARYAAYTSARVLARVFVPLLDWGVRRPWLPGNARDPQCQRWV</sequence>
<dbReference type="EMBL" id="CP036298">
    <property type="protein sequence ID" value="QDV26775.1"/>
    <property type="molecule type" value="Genomic_DNA"/>
</dbReference>
<protein>
    <submittedName>
        <fullName evidence="1">Uncharacterized protein</fullName>
    </submittedName>
</protein>